<evidence type="ECO:0000313" key="3">
    <source>
        <dbReference type="EMBL" id="PCH37452.1"/>
    </source>
</evidence>
<dbReference type="AlphaFoldDB" id="A0A2H3J5D1"/>
<name>A0A2H3J5D1_WOLCO</name>
<dbReference type="PANTHER" id="PTHR33112:SF14">
    <property type="entry name" value="HETEROKARYON INCOMPATIBILITY DOMAIN-CONTAINING PROTEIN"/>
    <property type="match status" value="1"/>
</dbReference>
<accession>A0A2H3J5D1</accession>
<dbReference type="Proteomes" id="UP000218811">
    <property type="component" value="Unassembled WGS sequence"/>
</dbReference>
<feature type="region of interest" description="Disordered" evidence="1">
    <location>
        <begin position="431"/>
        <end position="460"/>
    </location>
</feature>
<proteinExistence type="predicted"/>
<evidence type="ECO:0000256" key="1">
    <source>
        <dbReference type="SAM" id="MobiDB-lite"/>
    </source>
</evidence>
<evidence type="ECO:0000313" key="4">
    <source>
        <dbReference type="Proteomes" id="UP000218811"/>
    </source>
</evidence>
<feature type="domain" description="Heterokaryon incompatibility" evidence="2">
    <location>
        <begin position="62"/>
        <end position="152"/>
    </location>
</feature>
<protein>
    <recommendedName>
        <fullName evidence="2">Heterokaryon incompatibility domain-containing protein</fullName>
    </recommendedName>
</protein>
<dbReference type="OrthoDB" id="5303367at2759"/>
<keyword evidence="4" id="KW-1185">Reference proteome</keyword>
<feature type="compositionally biased region" description="Polar residues" evidence="1">
    <location>
        <begin position="451"/>
        <end position="460"/>
    </location>
</feature>
<gene>
    <name evidence="3" type="ORF">WOLCODRAFT_167505</name>
</gene>
<dbReference type="InterPro" id="IPR010730">
    <property type="entry name" value="HET"/>
</dbReference>
<dbReference type="PANTHER" id="PTHR33112">
    <property type="entry name" value="DOMAIN PROTEIN, PUTATIVE-RELATED"/>
    <property type="match status" value="1"/>
</dbReference>
<organism evidence="3 4">
    <name type="scientific">Wolfiporia cocos (strain MD-104)</name>
    <name type="common">Brown rot fungus</name>
    <dbReference type="NCBI Taxonomy" id="742152"/>
    <lineage>
        <taxon>Eukaryota</taxon>
        <taxon>Fungi</taxon>
        <taxon>Dikarya</taxon>
        <taxon>Basidiomycota</taxon>
        <taxon>Agaricomycotina</taxon>
        <taxon>Agaricomycetes</taxon>
        <taxon>Polyporales</taxon>
        <taxon>Phaeolaceae</taxon>
        <taxon>Wolfiporia</taxon>
    </lineage>
</organism>
<dbReference type="Pfam" id="PF06985">
    <property type="entry name" value="HET"/>
    <property type="match status" value="1"/>
</dbReference>
<dbReference type="EMBL" id="KB467931">
    <property type="protein sequence ID" value="PCH37452.1"/>
    <property type="molecule type" value="Genomic_DNA"/>
</dbReference>
<dbReference type="OMA" id="EETEWIQ"/>
<reference evidence="3 4" key="1">
    <citation type="journal article" date="2012" name="Science">
        <title>The Paleozoic origin of enzymatic lignin decomposition reconstructed from 31 fungal genomes.</title>
        <authorList>
            <person name="Floudas D."/>
            <person name="Binder M."/>
            <person name="Riley R."/>
            <person name="Barry K."/>
            <person name="Blanchette R.A."/>
            <person name="Henrissat B."/>
            <person name="Martinez A.T."/>
            <person name="Otillar R."/>
            <person name="Spatafora J.W."/>
            <person name="Yadav J.S."/>
            <person name="Aerts A."/>
            <person name="Benoit I."/>
            <person name="Boyd A."/>
            <person name="Carlson A."/>
            <person name="Copeland A."/>
            <person name="Coutinho P.M."/>
            <person name="de Vries R.P."/>
            <person name="Ferreira P."/>
            <person name="Findley K."/>
            <person name="Foster B."/>
            <person name="Gaskell J."/>
            <person name="Glotzer D."/>
            <person name="Gorecki P."/>
            <person name="Heitman J."/>
            <person name="Hesse C."/>
            <person name="Hori C."/>
            <person name="Igarashi K."/>
            <person name="Jurgens J.A."/>
            <person name="Kallen N."/>
            <person name="Kersten P."/>
            <person name="Kohler A."/>
            <person name="Kuees U."/>
            <person name="Kumar T.K.A."/>
            <person name="Kuo A."/>
            <person name="LaButti K."/>
            <person name="Larrondo L.F."/>
            <person name="Lindquist E."/>
            <person name="Ling A."/>
            <person name="Lombard V."/>
            <person name="Lucas S."/>
            <person name="Lundell T."/>
            <person name="Martin R."/>
            <person name="McLaughlin D.J."/>
            <person name="Morgenstern I."/>
            <person name="Morin E."/>
            <person name="Murat C."/>
            <person name="Nagy L.G."/>
            <person name="Nolan M."/>
            <person name="Ohm R.A."/>
            <person name="Patyshakuliyeva A."/>
            <person name="Rokas A."/>
            <person name="Ruiz-Duenas F.J."/>
            <person name="Sabat G."/>
            <person name="Salamov A."/>
            <person name="Samejima M."/>
            <person name="Schmutz J."/>
            <person name="Slot J.C."/>
            <person name="St John F."/>
            <person name="Stenlid J."/>
            <person name="Sun H."/>
            <person name="Sun S."/>
            <person name="Syed K."/>
            <person name="Tsang A."/>
            <person name="Wiebenga A."/>
            <person name="Young D."/>
            <person name="Pisabarro A."/>
            <person name="Eastwood D.C."/>
            <person name="Martin F."/>
            <person name="Cullen D."/>
            <person name="Grigoriev I.V."/>
            <person name="Hibbett D.S."/>
        </authorList>
    </citation>
    <scope>NUCLEOTIDE SEQUENCE [LARGE SCALE GENOMIC DNA]</scope>
    <source>
        <strain evidence="3 4">MD-104</strain>
    </source>
</reference>
<sequence>MIAPGLQLKTILEISFASLRDAVLDIADAATPQQYRLIDCVQFTKHHNLCICEAPDLTGVTYSAISYVWRGNPADAHWLAQERFGTFAVKGAEDGDPISIDVLLHACQASVQHKAPYLWLDRVCILQTSRADKRWQIQHMHQIYQQCDPCFVLPGGVRRLVRIDEETAWIQRAWTLQEAVAPDYVRVLLAWPHGTGWLFGKAHGDVDAVVRGVSAVFDLADLLRTYLGGAPGVGGETHFTTEDDAPGDRVLVRPGLFGALADASHVVALLGVMDVRDGDAVAHAVWRSALLRTSSRPVDMVFSIMGLFGVSLDPHAFSAGDRLGATVALAQAITSNGGGASWLNATAMLPPSREISTFPQFPLTRVEGKALVVVDGVAVEVAKVIRDEFLANWSLKEGISRASMDNDGYLTFSSKAIRVIPASAEDAASLNLSRSSSDAADSHSDDDSDETSPGLTSLTNSRCHYHAGERVFLNAVDQTIWESVSGPSRTEEPAHDEHISRSETYAVYTGMALAHPWASRPLFLETHTMRAMLVKEHAPGRFHRASTFILCPCFEKYIRAWDERTFAVGGPGM</sequence>
<dbReference type="STRING" id="742152.A0A2H3J5D1"/>
<evidence type="ECO:0000259" key="2">
    <source>
        <dbReference type="Pfam" id="PF06985"/>
    </source>
</evidence>